<dbReference type="Pfam" id="PF00497">
    <property type="entry name" value="SBP_bac_3"/>
    <property type="match status" value="1"/>
</dbReference>
<dbReference type="PANTHER" id="PTHR35936:SF17">
    <property type="entry name" value="ARGININE-BINDING EXTRACELLULAR PROTEIN ARTP"/>
    <property type="match status" value="1"/>
</dbReference>
<keyword evidence="5" id="KW-1185">Reference proteome</keyword>
<dbReference type="InterPro" id="IPR001638">
    <property type="entry name" value="Solute-binding_3/MltF_N"/>
</dbReference>
<accession>A0A931E164</accession>
<gene>
    <name evidence="4" type="ORF">IW254_000435</name>
</gene>
<dbReference type="Gene3D" id="3.40.190.10">
    <property type="entry name" value="Periplasmic binding protein-like II"/>
    <property type="match status" value="2"/>
</dbReference>
<comment type="caution">
    <text evidence="4">The sequence shown here is derived from an EMBL/GenBank/DDBJ whole genome shotgun (WGS) entry which is preliminary data.</text>
</comment>
<dbReference type="AlphaFoldDB" id="A0A931E164"/>
<dbReference type="Proteomes" id="UP000658613">
    <property type="component" value="Unassembled WGS sequence"/>
</dbReference>
<evidence type="ECO:0000313" key="5">
    <source>
        <dbReference type="Proteomes" id="UP000658613"/>
    </source>
</evidence>
<dbReference type="PANTHER" id="PTHR35936">
    <property type="entry name" value="MEMBRANE-BOUND LYTIC MUREIN TRANSGLYCOSYLASE F"/>
    <property type="match status" value="1"/>
</dbReference>
<sequence length="312" mass="32907">MHKPFAATRKVKAQLLAPMTAVISAVVSAAMLSGCVTNVEGGTPDGWEPVTPEAVPEIAAMVPEDIRASGKLSIGTNPPFAPFEFKDSQGHIIGMEMDLGRAVASVMGLEFSPQDMDFSLILPAVQAGTLDAGISGFTDTEERRQNFDFVNYLYAGVQWAQQPGNNVDPDNACGLTVAVQKTTYSETDDVRPKNEECIAAGKEPITILSYDTSDNAALAALVGRADAVSADSPVAAWAVEKSDGQLELIGDMFDSAPFGFAVPKDSTLGPAMAAAMQHLIETGKYAEILAQWNVKTGLVDQGLINEEPVGGK</sequence>
<proteinExistence type="predicted"/>
<organism evidence="4 5">
    <name type="scientific">Corynebacterium aquatimens</name>
    <dbReference type="NCBI Taxonomy" id="1190508"/>
    <lineage>
        <taxon>Bacteria</taxon>
        <taxon>Bacillati</taxon>
        <taxon>Actinomycetota</taxon>
        <taxon>Actinomycetes</taxon>
        <taxon>Mycobacteriales</taxon>
        <taxon>Corynebacteriaceae</taxon>
        <taxon>Corynebacterium</taxon>
    </lineage>
</organism>
<feature type="signal peptide" evidence="2">
    <location>
        <begin position="1"/>
        <end position="29"/>
    </location>
</feature>
<evidence type="ECO:0000256" key="2">
    <source>
        <dbReference type="SAM" id="SignalP"/>
    </source>
</evidence>
<reference evidence="4" key="1">
    <citation type="submission" date="2020-11" db="EMBL/GenBank/DDBJ databases">
        <title>Sequencing the genomes of 1000 actinobacteria strains.</title>
        <authorList>
            <person name="Klenk H.-P."/>
        </authorList>
    </citation>
    <scope>NUCLEOTIDE SEQUENCE</scope>
    <source>
        <strain evidence="4">DSM 45632</strain>
    </source>
</reference>
<feature type="domain" description="Solute-binding protein family 3/N-terminal" evidence="3">
    <location>
        <begin position="71"/>
        <end position="295"/>
    </location>
</feature>
<dbReference type="SUPFAM" id="SSF53850">
    <property type="entry name" value="Periplasmic binding protein-like II"/>
    <property type="match status" value="1"/>
</dbReference>
<feature type="chain" id="PRO_5038495053" evidence="2">
    <location>
        <begin position="30"/>
        <end position="312"/>
    </location>
</feature>
<keyword evidence="1 2" id="KW-0732">Signal</keyword>
<protein>
    <submittedName>
        <fullName evidence="4">Polar amino acid transport system substrate-binding protein</fullName>
    </submittedName>
</protein>
<dbReference type="PROSITE" id="PS51257">
    <property type="entry name" value="PROKAR_LIPOPROTEIN"/>
    <property type="match status" value="1"/>
</dbReference>
<dbReference type="CDD" id="cd01004">
    <property type="entry name" value="PBP2_MidA_like"/>
    <property type="match status" value="1"/>
</dbReference>
<dbReference type="EMBL" id="JADOUE010000001">
    <property type="protein sequence ID" value="MBG6121466.1"/>
    <property type="molecule type" value="Genomic_DNA"/>
</dbReference>
<evidence type="ECO:0000259" key="3">
    <source>
        <dbReference type="SMART" id="SM00062"/>
    </source>
</evidence>
<evidence type="ECO:0000256" key="1">
    <source>
        <dbReference type="ARBA" id="ARBA00022729"/>
    </source>
</evidence>
<name>A0A931E164_9CORY</name>
<evidence type="ECO:0000313" key="4">
    <source>
        <dbReference type="EMBL" id="MBG6121466.1"/>
    </source>
</evidence>
<dbReference type="SMART" id="SM00062">
    <property type="entry name" value="PBPb"/>
    <property type="match status" value="1"/>
</dbReference>